<dbReference type="Proteomes" id="UP000499080">
    <property type="component" value="Unassembled WGS sequence"/>
</dbReference>
<proteinExistence type="predicted"/>
<organism evidence="3 4">
    <name type="scientific">Araneus ventricosus</name>
    <name type="common">Orbweaver spider</name>
    <name type="synonym">Epeira ventricosa</name>
    <dbReference type="NCBI Taxonomy" id="182803"/>
    <lineage>
        <taxon>Eukaryota</taxon>
        <taxon>Metazoa</taxon>
        <taxon>Ecdysozoa</taxon>
        <taxon>Arthropoda</taxon>
        <taxon>Chelicerata</taxon>
        <taxon>Arachnida</taxon>
        <taxon>Araneae</taxon>
        <taxon>Araneomorphae</taxon>
        <taxon>Entelegynae</taxon>
        <taxon>Araneoidea</taxon>
        <taxon>Araneidae</taxon>
        <taxon>Araneus</taxon>
    </lineage>
</organism>
<reference evidence="3 4" key="1">
    <citation type="journal article" date="2019" name="Sci. Rep.">
        <title>Orb-weaving spider Araneus ventricosus genome elucidates the spidroin gene catalogue.</title>
        <authorList>
            <person name="Kono N."/>
            <person name="Nakamura H."/>
            <person name="Ohtoshi R."/>
            <person name="Moran D.A.P."/>
            <person name="Shinohara A."/>
            <person name="Yoshida Y."/>
            <person name="Fujiwara M."/>
            <person name="Mori M."/>
            <person name="Tomita M."/>
            <person name="Arakawa K."/>
        </authorList>
    </citation>
    <scope>NUCLEOTIDE SEQUENCE [LARGE SCALE GENOMIC DNA]</scope>
</reference>
<comment type="caution">
    <text evidence="3">The sequence shown here is derived from an EMBL/GenBank/DDBJ whole genome shotgun (WGS) entry which is preliminary data.</text>
</comment>
<dbReference type="Gene3D" id="1.10.10.1450">
    <property type="match status" value="1"/>
</dbReference>
<dbReference type="AlphaFoldDB" id="A0A4Y2NQW5"/>
<dbReference type="InterPro" id="IPR041426">
    <property type="entry name" value="Mos1_HTH"/>
</dbReference>
<dbReference type="Pfam" id="PF17906">
    <property type="entry name" value="HTH_48"/>
    <property type="match status" value="1"/>
</dbReference>
<name>A0A4Y2NQW5_ARAVE</name>
<feature type="region of interest" description="Disordered" evidence="1">
    <location>
        <begin position="49"/>
        <end position="68"/>
    </location>
</feature>
<dbReference type="PANTHER" id="PTHR46060:SF1">
    <property type="entry name" value="MARINER MOS1 TRANSPOSASE-LIKE PROTEIN"/>
    <property type="match status" value="1"/>
</dbReference>
<accession>A0A4Y2NQW5</accession>
<feature type="compositionally biased region" description="Basic and acidic residues" evidence="1">
    <location>
        <begin position="49"/>
        <end position="58"/>
    </location>
</feature>
<dbReference type="EMBL" id="BGPR01009736">
    <property type="protein sequence ID" value="GBN41955.1"/>
    <property type="molecule type" value="Genomic_DNA"/>
</dbReference>
<sequence length="194" mass="22372">MEQRVNLKFCFKLGKTATETHEILVKVYDVEVVSKECVFEWLKSFRDGKEDVEGEPRSGRPPTSTTPDNIERVRRMLADDRRLSVDCVSNIVHEHLQKSYRYTEIAGTALCYNGRQIATPGKTSGDFIDACDQNPQFLKQSYGQSWCYQYDGNNFDSPWIDVHRSSPPPPLPKCTLTIQELGRPFFRRKSLTSW</sequence>
<evidence type="ECO:0000313" key="3">
    <source>
        <dbReference type="EMBL" id="GBN41955.1"/>
    </source>
</evidence>
<evidence type="ECO:0000259" key="2">
    <source>
        <dbReference type="Pfam" id="PF17906"/>
    </source>
</evidence>
<dbReference type="InterPro" id="IPR052709">
    <property type="entry name" value="Transposase-MT_Hybrid"/>
</dbReference>
<keyword evidence="4" id="KW-1185">Reference proteome</keyword>
<gene>
    <name evidence="3" type="ORF">AVEN_21574_1</name>
</gene>
<dbReference type="PANTHER" id="PTHR46060">
    <property type="entry name" value="MARINER MOS1 TRANSPOSASE-LIKE PROTEIN"/>
    <property type="match status" value="1"/>
</dbReference>
<evidence type="ECO:0000313" key="4">
    <source>
        <dbReference type="Proteomes" id="UP000499080"/>
    </source>
</evidence>
<dbReference type="OrthoDB" id="6433552at2759"/>
<feature type="domain" description="Mos1 transposase HTH" evidence="2">
    <location>
        <begin position="4"/>
        <end position="49"/>
    </location>
</feature>
<protein>
    <recommendedName>
        <fullName evidence="2">Mos1 transposase HTH domain-containing protein</fullName>
    </recommendedName>
</protein>
<evidence type="ECO:0000256" key="1">
    <source>
        <dbReference type="SAM" id="MobiDB-lite"/>
    </source>
</evidence>